<dbReference type="Pfam" id="PF08386">
    <property type="entry name" value="Abhydrolase_4"/>
    <property type="match status" value="1"/>
</dbReference>
<protein>
    <submittedName>
        <fullName evidence="5">Alpha/beta hydrolase</fullName>
    </submittedName>
</protein>
<dbReference type="PANTHER" id="PTHR43248:SF29">
    <property type="entry name" value="TRIPEPTIDYL AMINOPEPTIDASE"/>
    <property type="match status" value="1"/>
</dbReference>
<reference evidence="5 7" key="1">
    <citation type="submission" date="2019-05" db="EMBL/GenBank/DDBJ databases">
        <title>Mumia sp. nov., isolated from the intestinal contents of plateau pika (Ochotona curzoniae) in the Qinghai-Tibet plateau of China.</title>
        <authorList>
            <person name="Tian Z."/>
        </authorList>
    </citation>
    <scope>NUCLEOTIDE SEQUENCE [LARGE SCALE GENOMIC DNA]</scope>
    <source>
        <strain evidence="7">527</strain>
        <strain evidence="5">Z527</strain>
    </source>
</reference>
<name>A0A5C4MZX6_9ACTN</name>
<evidence type="ECO:0000313" key="5">
    <source>
        <dbReference type="EMBL" id="TNC49750.1"/>
    </source>
</evidence>
<sequence>MLVGASWVNSRTVAARSSSPSRRERAVRGRRIAAGLLAGLVLVAACGSAEDARDAALSSPAPSDTPTSATGDDVDATLTTYYEQEAAWTACGRYQCASVEVPVDYADPGGERLTLKMRRLPAGDPKARRGSLFINPGGPGGSGVDYVAQFTAVAGDDLLEAYDVVGFDPRGVASSTPLECATTAQLDAYVNTDPTPDDAAEEQAFYDAALTLGERCETEGGELAGHVSTVEVAKDLDVLRAVVGDPTLSYFGASYGTMIGATYAQLFPKRAGRLVLDGAIDPSLDSEGLNKGQAEGFQTALRAYLESCVKQDDCPLGDDVDEAQQRLSDFLTGLDRRPLRTSTEGRPVTEALGFYGVAVTLYNAEYWELLTRALRQGLRGNGSQLLFLADTYLSRGENGYEDNSVVALVAVNCLDDPSTMSLEEARETVPDFESVSPVFGASFAWSPVTCTAWPIKPAQEAPEIRAEGAPPIVVVGTTRDPATPYRWSEAMAEQLASGVLVTRDGDGHTGYAMGNECVDDAIDDFLVTGTAPREGLRC</sequence>
<accession>A0A5C4MZX6</accession>
<evidence type="ECO:0000259" key="4">
    <source>
        <dbReference type="Pfam" id="PF08386"/>
    </source>
</evidence>
<dbReference type="InterPro" id="IPR051601">
    <property type="entry name" value="Serine_prot/Carboxylest_S33"/>
</dbReference>
<dbReference type="OrthoDB" id="3930934at2"/>
<feature type="domain" description="Peptidase S33 tripeptidyl aminopeptidase-like C-terminal" evidence="4">
    <location>
        <begin position="436"/>
        <end position="538"/>
    </location>
</feature>
<dbReference type="InterPro" id="IPR029058">
    <property type="entry name" value="AB_hydrolase_fold"/>
</dbReference>
<organism evidence="5 7">
    <name type="scientific">Mumia zhuanghuii</name>
    <dbReference type="NCBI Taxonomy" id="2585211"/>
    <lineage>
        <taxon>Bacteria</taxon>
        <taxon>Bacillati</taxon>
        <taxon>Actinomycetota</taxon>
        <taxon>Actinomycetes</taxon>
        <taxon>Propionibacteriales</taxon>
        <taxon>Nocardioidaceae</taxon>
        <taxon>Mumia</taxon>
    </lineage>
</organism>
<dbReference type="EMBL" id="VDFR01000021">
    <property type="protein sequence ID" value="TNC49750.1"/>
    <property type="molecule type" value="Genomic_DNA"/>
</dbReference>
<dbReference type="AlphaFoldDB" id="A0A5C4MZX6"/>
<dbReference type="Gene3D" id="3.40.50.1820">
    <property type="entry name" value="alpha/beta hydrolase"/>
    <property type="match status" value="1"/>
</dbReference>
<gene>
    <name evidence="6" type="ORF">FHE65_04445</name>
    <name evidence="5" type="ORF">FHE65_05010</name>
</gene>
<dbReference type="GO" id="GO:0016787">
    <property type="term" value="F:hydrolase activity"/>
    <property type="evidence" value="ECO:0007669"/>
    <property type="project" value="UniProtKB-KW"/>
</dbReference>
<dbReference type="Proteomes" id="UP000306740">
    <property type="component" value="Unassembled WGS sequence"/>
</dbReference>
<comment type="similarity">
    <text evidence="1">Belongs to the peptidase S33 family.</text>
</comment>
<dbReference type="EMBL" id="VDFR01000020">
    <property type="protein sequence ID" value="TNC49945.1"/>
    <property type="molecule type" value="Genomic_DNA"/>
</dbReference>
<dbReference type="PANTHER" id="PTHR43248">
    <property type="entry name" value="2-SUCCINYL-6-HYDROXY-2,4-CYCLOHEXADIENE-1-CARBOXYLATE SYNTHASE"/>
    <property type="match status" value="1"/>
</dbReference>
<evidence type="ECO:0000256" key="2">
    <source>
        <dbReference type="ARBA" id="ARBA00022729"/>
    </source>
</evidence>
<dbReference type="SUPFAM" id="SSF53474">
    <property type="entry name" value="alpha/beta-Hydrolases"/>
    <property type="match status" value="1"/>
</dbReference>
<keyword evidence="3 5" id="KW-0378">Hydrolase</keyword>
<keyword evidence="2" id="KW-0732">Signal</keyword>
<comment type="caution">
    <text evidence="5">The sequence shown here is derived from an EMBL/GenBank/DDBJ whole genome shotgun (WGS) entry which is preliminary data.</text>
</comment>
<evidence type="ECO:0000256" key="1">
    <source>
        <dbReference type="ARBA" id="ARBA00010088"/>
    </source>
</evidence>
<dbReference type="InterPro" id="IPR013595">
    <property type="entry name" value="Pept_S33_TAP-like_C"/>
</dbReference>
<proteinExistence type="inferred from homology"/>
<evidence type="ECO:0000313" key="7">
    <source>
        <dbReference type="Proteomes" id="UP000306740"/>
    </source>
</evidence>
<evidence type="ECO:0000313" key="6">
    <source>
        <dbReference type="EMBL" id="TNC49945.1"/>
    </source>
</evidence>
<evidence type="ECO:0000256" key="3">
    <source>
        <dbReference type="ARBA" id="ARBA00022801"/>
    </source>
</evidence>